<dbReference type="Proteomes" id="UP000034112">
    <property type="component" value="Unassembled WGS sequence"/>
</dbReference>
<feature type="signal peptide" evidence="3">
    <location>
        <begin position="1"/>
        <end position="17"/>
    </location>
</feature>
<accession>A0A0F9XQ95</accession>
<dbReference type="EMBL" id="JOKZ01000018">
    <property type="protein sequence ID" value="KKP06811.1"/>
    <property type="molecule type" value="Genomic_DNA"/>
</dbReference>
<feature type="region of interest" description="Disordered" evidence="1">
    <location>
        <begin position="423"/>
        <end position="497"/>
    </location>
</feature>
<keyword evidence="3" id="KW-0732">Signal</keyword>
<evidence type="ECO:0000256" key="2">
    <source>
        <dbReference type="SAM" id="Phobius"/>
    </source>
</evidence>
<feature type="region of interest" description="Disordered" evidence="1">
    <location>
        <begin position="331"/>
        <end position="409"/>
    </location>
</feature>
<keyword evidence="2" id="KW-0472">Membrane</keyword>
<feature type="chain" id="PRO_5002530243" description="Mid2 domain-containing protein" evidence="3">
    <location>
        <begin position="18"/>
        <end position="497"/>
    </location>
</feature>
<dbReference type="OMA" id="LMPRFFI"/>
<feature type="compositionally biased region" description="Basic and acidic residues" evidence="1">
    <location>
        <begin position="483"/>
        <end position="497"/>
    </location>
</feature>
<proteinExistence type="predicted"/>
<keyword evidence="2" id="KW-1133">Transmembrane helix</keyword>
<sequence length="497" mass="50826">MRLLLILPLCGLAIASAARDRYAALQIVPDGLTPRYFVDKSHPLFKREGSCGDNAHSCKTTQSPLTLSPVFTTIDGTGAFGYFSQVGIANLVYTGLDIGHGDRCCNNNSYCYVNTSDEPKCCAIGQACTSDNPCPATAVRCSVTRTVTITSTSSAATRTTSRAPVVTRTTTTVLTGCCGRACPQTSFYLCAPDLGGNCCPFDSNCQAGGHCVSTKTSPPPGLTPVADGCTTGQFRCSDGNGCCNNGQACTSFAGSAYCSTATGGPTSTLEAGGDSNNSGSSSSGGLSPGAEAGIAVGAVVGGGLLVAAAVWFYLTKRRNAAERRVYNDASLQSGGASGAAPGDIPMANTQLSPQQAQANRWTMVSSVTPSGAVTDAGTVRSPSSAPDPVELATDQRMEVEGSEVFSPKSGVSSMALADIRGPETTDGRFELHGSDGLWPLPSPTSPLPSPPLASPPLPSPPLDSPPLPSPPLPSPPLPSPPLPDHDPMSHPGHEQQH</sequence>
<evidence type="ECO:0000256" key="3">
    <source>
        <dbReference type="SAM" id="SignalP"/>
    </source>
</evidence>
<evidence type="ECO:0000313" key="4">
    <source>
        <dbReference type="EMBL" id="KKP06811.1"/>
    </source>
</evidence>
<comment type="caution">
    <text evidence="4">The sequence shown here is derived from an EMBL/GenBank/DDBJ whole genome shotgun (WGS) entry which is preliminary data.</text>
</comment>
<feature type="compositionally biased region" description="Low complexity" evidence="1">
    <location>
        <begin position="331"/>
        <end position="342"/>
    </location>
</feature>
<feature type="compositionally biased region" description="Pro residues" evidence="1">
    <location>
        <begin position="440"/>
        <end position="482"/>
    </location>
</feature>
<dbReference type="OrthoDB" id="4499262at2759"/>
<feature type="compositionally biased region" description="Polar residues" evidence="1">
    <location>
        <begin position="347"/>
        <end position="371"/>
    </location>
</feature>
<evidence type="ECO:0000256" key="1">
    <source>
        <dbReference type="SAM" id="MobiDB-lite"/>
    </source>
</evidence>
<feature type="region of interest" description="Disordered" evidence="1">
    <location>
        <begin position="268"/>
        <end position="287"/>
    </location>
</feature>
<feature type="transmembrane region" description="Helical" evidence="2">
    <location>
        <begin position="292"/>
        <end position="314"/>
    </location>
</feature>
<gene>
    <name evidence="4" type="ORF">THAR02_01103</name>
</gene>
<feature type="compositionally biased region" description="Low complexity" evidence="1">
    <location>
        <begin position="271"/>
        <end position="287"/>
    </location>
</feature>
<keyword evidence="2" id="KW-0812">Transmembrane</keyword>
<name>A0A0F9XQ95_TRIHA</name>
<organism evidence="4 5">
    <name type="scientific">Trichoderma harzianum</name>
    <name type="common">Hypocrea lixii</name>
    <dbReference type="NCBI Taxonomy" id="5544"/>
    <lineage>
        <taxon>Eukaryota</taxon>
        <taxon>Fungi</taxon>
        <taxon>Dikarya</taxon>
        <taxon>Ascomycota</taxon>
        <taxon>Pezizomycotina</taxon>
        <taxon>Sordariomycetes</taxon>
        <taxon>Hypocreomycetidae</taxon>
        <taxon>Hypocreales</taxon>
        <taxon>Hypocreaceae</taxon>
        <taxon>Trichoderma</taxon>
    </lineage>
</organism>
<evidence type="ECO:0000313" key="5">
    <source>
        <dbReference type="Proteomes" id="UP000034112"/>
    </source>
</evidence>
<protein>
    <recommendedName>
        <fullName evidence="6">Mid2 domain-containing protein</fullName>
    </recommendedName>
</protein>
<evidence type="ECO:0008006" key="6">
    <source>
        <dbReference type="Google" id="ProtNLM"/>
    </source>
</evidence>
<feature type="compositionally biased region" description="Basic and acidic residues" evidence="1">
    <location>
        <begin position="423"/>
        <end position="433"/>
    </location>
</feature>
<dbReference type="AlphaFoldDB" id="A0A0F9XQ95"/>
<reference evidence="5" key="1">
    <citation type="journal article" date="2015" name="Genome Announc.">
        <title>Draft whole-genome sequence of the biocontrol agent Trichoderma harzianum T6776.</title>
        <authorList>
            <person name="Baroncelli R."/>
            <person name="Piaggeschi G."/>
            <person name="Fiorini L."/>
            <person name="Bertolini E."/>
            <person name="Zapparata A."/>
            <person name="Pe M.E."/>
            <person name="Sarrocco S."/>
            <person name="Vannacci G."/>
        </authorList>
    </citation>
    <scope>NUCLEOTIDE SEQUENCE [LARGE SCALE GENOMIC DNA]</scope>
    <source>
        <strain evidence="5">T6776</strain>
    </source>
</reference>